<organism evidence="2 3">
    <name type="scientific">Natronorubrum thiooxidans</name>
    <dbReference type="NCBI Taxonomy" id="308853"/>
    <lineage>
        <taxon>Archaea</taxon>
        <taxon>Methanobacteriati</taxon>
        <taxon>Methanobacteriota</taxon>
        <taxon>Stenosarchaea group</taxon>
        <taxon>Halobacteria</taxon>
        <taxon>Halobacteriales</taxon>
        <taxon>Natrialbaceae</taxon>
        <taxon>Natronorubrum</taxon>
    </lineage>
</organism>
<evidence type="ECO:0000256" key="1">
    <source>
        <dbReference type="SAM" id="MobiDB-lite"/>
    </source>
</evidence>
<gene>
    <name evidence="2" type="ORF">SAMN05421752_11230</name>
</gene>
<accession>A0A1N7GGV0</accession>
<sequence length="342" mass="37919">MDTTTNSRDGHGSGDCDRTDASEPTASASVTRRRTLRLGGFLGTSSLLGVTGTAVDSASAACNRPDEEIHLEYDDYDSWADIYWLSNGDPDNLTFVSSPTNSGATALQMRIREDDHWGASTHYQFEDGLVELNGRVSFALNSNWSMEGRQPSNCRLWNCAIALGDGSAGGGVPDGTNGWSNRMYVTSRDTDPEGPFYLLSNTYHVNNGSGVGDHDYIIDGEPYALAAPEIEPGVWYDFEYYVRVNTMTNGDGNEDGVVRYWLDGDPIYERDNFKFTDDRTDNIIDTTGPVGHYGGRYEAPKNLYAYYDDHSMALNGTFDSEPCDRPSQQPTFLTDLLRWLRE</sequence>
<feature type="compositionally biased region" description="Basic and acidic residues" evidence="1">
    <location>
        <begin position="8"/>
        <end position="21"/>
    </location>
</feature>
<dbReference type="Gene3D" id="2.60.120.200">
    <property type="match status" value="1"/>
</dbReference>
<dbReference type="Proteomes" id="UP000185936">
    <property type="component" value="Unassembled WGS sequence"/>
</dbReference>
<proteinExistence type="predicted"/>
<dbReference type="EMBL" id="FTNR01000012">
    <property type="protein sequence ID" value="SIS11739.1"/>
    <property type="molecule type" value="Genomic_DNA"/>
</dbReference>
<feature type="region of interest" description="Disordered" evidence="1">
    <location>
        <begin position="1"/>
        <end position="30"/>
    </location>
</feature>
<protein>
    <recommendedName>
        <fullName evidence="4">Polysaccharide lyase</fullName>
    </recommendedName>
</protein>
<evidence type="ECO:0000313" key="3">
    <source>
        <dbReference type="Proteomes" id="UP000185936"/>
    </source>
</evidence>
<keyword evidence="3" id="KW-1185">Reference proteome</keyword>
<dbReference type="RefSeq" id="WP_076610059.1">
    <property type="nucleotide sequence ID" value="NZ_FTNR01000012.1"/>
</dbReference>
<evidence type="ECO:0000313" key="2">
    <source>
        <dbReference type="EMBL" id="SIS11739.1"/>
    </source>
</evidence>
<reference evidence="3" key="1">
    <citation type="submission" date="2017-01" db="EMBL/GenBank/DDBJ databases">
        <authorList>
            <person name="Varghese N."/>
            <person name="Submissions S."/>
        </authorList>
    </citation>
    <scope>NUCLEOTIDE SEQUENCE [LARGE SCALE GENOMIC DNA]</scope>
    <source>
        <strain evidence="3">type strain: HArc-</strain>
    </source>
</reference>
<name>A0A1N7GGV0_9EURY</name>
<dbReference type="AlphaFoldDB" id="A0A1N7GGV0"/>
<evidence type="ECO:0008006" key="4">
    <source>
        <dbReference type="Google" id="ProtNLM"/>
    </source>
</evidence>